<accession>A0A080M1T1</accession>
<proteinExistence type="predicted"/>
<sequence>MEVSLWPYNQGSPLLAEVVGWMDEHGFRAYEIFDISRRGDGVLVQIDILFIRKNSALVSNAMTLFSVSERG</sequence>
<gene>
    <name evidence="1" type="ORF">AW06_003712</name>
</gene>
<dbReference type="AlphaFoldDB" id="A0A080M1T1"/>
<dbReference type="Proteomes" id="UP000021315">
    <property type="component" value="Unassembled WGS sequence"/>
</dbReference>
<evidence type="ECO:0000313" key="1">
    <source>
        <dbReference type="EMBL" id="KFB75223.1"/>
    </source>
</evidence>
<reference evidence="1" key="1">
    <citation type="submission" date="2014-02" db="EMBL/GenBank/DDBJ databases">
        <title>Expanding our view of genomic diversity in Candidatus Accumulibacter clades.</title>
        <authorList>
            <person name="Skennerton C.T."/>
            <person name="Barr J.J."/>
            <person name="Slater F.R."/>
            <person name="Bond P.L."/>
            <person name="Tyson G.W."/>
        </authorList>
    </citation>
    <scope>NUCLEOTIDE SEQUENCE [LARGE SCALE GENOMIC DNA]</scope>
</reference>
<organism evidence="1 2">
    <name type="scientific">Candidatus Accumulibacter cognatus</name>
    <dbReference type="NCBI Taxonomy" id="2954383"/>
    <lineage>
        <taxon>Bacteria</taxon>
        <taxon>Pseudomonadati</taxon>
        <taxon>Pseudomonadota</taxon>
        <taxon>Betaproteobacteria</taxon>
        <taxon>Candidatus Accumulibacter</taxon>
    </lineage>
</organism>
<comment type="caution">
    <text evidence="1">The sequence shown here is derived from an EMBL/GenBank/DDBJ whole genome shotgun (WGS) entry which is preliminary data.</text>
</comment>
<name>A0A080M1T1_9PROT</name>
<keyword evidence="2" id="KW-1185">Reference proteome</keyword>
<protein>
    <submittedName>
        <fullName evidence="1">Uncharacterized protein</fullName>
    </submittedName>
</protein>
<dbReference type="EMBL" id="JDST02000098">
    <property type="protein sequence ID" value="KFB75223.1"/>
    <property type="molecule type" value="Genomic_DNA"/>
</dbReference>
<evidence type="ECO:0000313" key="2">
    <source>
        <dbReference type="Proteomes" id="UP000021315"/>
    </source>
</evidence>